<evidence type="ECO:0000313" key="1">
    <source>
        <dbReference type="EMBL" id="CDW17707.1"/>
    </source>
</evidence>
<proteinExistence type="predicted"/>
<protein>
    <submittedName>
        <fullName evidence="1">Uncharacterized protein</fullName>
    </submittedName>
</protein>
<reference evidence="1" key="1">
    <citation type="submission" date="2014-05" db="EMBL/GenBank/DDBJ databases">
        <authorList>
            <person name="Chronopoulou M."/>
        </authorList>
    </citation>
    <scope>NUCLEOTIDE SEQUENCE</scope>
    <source>
        <tissue evidence="1">Whole organism</tissue>
    </source>
</reference>
<accession>A0A0K2SWG1</accession>
<dbReference type="EMBL" id="HACA01000346">
    <property type="protein sequence ID" value="CDW17707.1"/>
    <property type="molecule type" value="Transcribed_RNA"/>
</dbReference>
<name>A0A0K2SWG1_LEPSM</name>
<dbReference type="AlphaFoldDB" id="A0A0K2SWG1"/>
<organism evidence="1">
    <name type="scientific">Lepeophtheirus salmonis</name>
    <name type="common">Salmon louse</name>
    <name type="synonym">Caligus salmonis</name>
    <dbReference type="NCBI Taxonomy" id="72036"/>
    <lineage>
        <taxon>Eukaryota</taxon>
        <taxon>Metazoa</taxon>
        <taxon>Ecdysozoa</taxon>
        <taxon>Arthropoda</taxon>
        <taxon>Crustacea</taxon>
        <taxon>Multicrustacea</taxon>
        <taxon>Hexanauplia</taxon>
        <taxon>Copepoda</taxon>
        <taxon>Siphonostomatoida</taxon>
        <taxon>Caligidae</taxon>
        <taxon>Lepeophtheirus</taxon>
    </lineage>
</organism>
<sequence>MKYGGVMEPAPKIMTSVGFLYFKTVGT</sequence>